<dbReference type="EMBL" id="DF977446">
    <property type="protein sequence ID" value="GAW25018.1"/>
    <property type="molecule type" value="Genomic_DNA"/>
</dbReference>
<proteinExistence type="predicted"/>
<reference evidence="1" key="1">
    <citation type="submission" date="2016-03" db="EMBL/GenBank/DDBJ databases">
        <title>Draft genome sequence of Rosellinia necatrix.</title>
        <authorList>
            <person name="Kanematsu S."/>
        </authorList>
    </citation>
    <scope>NUCLEOTIDE SEQUENCE [LARGE SCALE GENOMIC DNA]</scope>
    <source>
        <strain evidence="1">W97</strain>
    </source>
</reference>
<dbReference type="Proteomes" id="UP000054516">
    <property type="component" value="Unassembled WGS sequence"/>
</dbReference>
<keyword evidence="2" id="KW-1185">Reference proteome</keyword>
<dbReference type="AlphaFoldDB" id="A0A1S8A4J4"/>
<accession>A0A1S8A4J4</accession>
<organism evidence="1">
    <name type="scientific">Rosellinia necatrix</name>
    <name type="common">White root-rot fungus</name>
    <dbReference type="NCBI Taxonomy" id="77044"/>
    <lineage>
        <taxon>Eukaryota</taxon>
        <taxon>Fungi</taxon>
        <taxon>Dikarya</taxon>
        <taxon>Ascomycota</taxon>
        <taxon>Pezizomycotina</taxon>
        <taxon>Sordariomycetes</taxon>
        <taxon>Xylariomycetidae</taxon>
        <taxon>Xylariales</taxon>
        <taxon>Xylariaceae</taxon>
        <taxon>Rosellinia</taxon>
    </lineage>
</organism>
<sequence>MYSSATSDDSGSNAGAHMALGDFMRWQLPAHITKQHQTATARTVERYPVGEHNVSVWGSKDGGFTGGPAAFTMRVIRTPHRYWFYRGARSPNWLTTNLARGVNQAVCVHVSVA</sequence>
<protein>
    <submittedName>
        <fullName evidence="1">Uncharacterized protein</fullName>
    </submittedName>
</protein>
<gene>
    <name evidence="1" type="ORF">SAMD00023353_0100610</name>
</gene>
<evidence type="ECO:0000313" key="2">
    <source>
        <dbReference type="Proteomes" id="UP000054516"/>
    </source>
</evidence>
<name>A0A1S8A4J4_ROSNE</name>
<evidence type="ECO:0000313" key="1">
    <source>
        <dbReference type="EMBL" id="GAW25018.1"/>
    </source>
</evidence>